<accession>A0A151HIF2</accession>
<dbReference type="EMBL" id="AHZP02000916">
    <property type="protein sequence ID" value="KYK69106.1"/>
    <property type="molecule type" value="Genomic_DNA"/>
</dbReference>
<comment type="caution">
    <text evidence="2">The sequence shown here is derived from an EMBL/GenBank/DDBJ whole genome shotgun (WGS) entry which is preliminary data.</text>
</comment>
<evidence type="ECO:0000313" key="2">
    <source>
        <dbReference type="EMBL" id="KYK69106.1"/>
    </source>
</evidence>
<keyword evidence="2" id="KW-0812">Transmembrane</keyword>
<organism evidence="2 3">
    <name type="scientific">Toxoplasma gondii TgCatPRC2</name>
    <dbReference type="NCBI Taxonomy" id="1130821"/>
    <lineage>
        <taxon>Eukaryota</taxon>
        <taxon>Sar</taxon>
        <taxon>Alveolata</taxon>
        <taxon>Apicomplexa</taxon>
        <taxon>Conoidasida</taxon>
        <taxon>Coccidia</taxon>
        <taxon>Eucoccidiorida</taxon>
        <taxon>Eimeriorina</taxon>
        <taxon>Sarcocystidae</taxon>
        <taxon>Toxoplasma</taxon>
    </lineage>
</organism>
<keyword evidence="1" id="KW-0732">Signal</keyword>
<evidence type="ECO:0000313" key="3">
    <source>
        <dbReference type="Proteomes" id="UP000075225"/>
    </source>
</evidence>
<sequence>MCRSECRLSGVYVQLLLCVVGLTLATTNVMAYRRCSASGDSGQNSSFALFSSFSEVPKAAGSAAEGVKNWLAAQAGTAAVQNVLGRVGLGGTGQRGAGGGFGY</sequence>
<protein>
    <submittedName>
        <fullName evidence="2">Putative transmembrane protein</fullName>
    </submittedName>
</protein>
<proteinExistence type="predicted"/>
<name>A0A151HIF2_TOXGO</name>
<dbReference type="VEuPathDB" id="ToxoDB:TGPRC2_221700B"/>
<gene>
    <name evidence="2" type="ORF">TGPRC2_221700B</name>
</gene>
<keyword evidence="2" id="KW-0472">Membrane</keyword>
<evidence type="ECO:0000256" key="1">
    <source>
        <dbReference type="SAM" id="SignalP"/>
    </source>
</evidence>
<feature type="signal peptide" evidence="1">
    <location>
        <begin position="1"/>
        <end position="25"/>
    </location>
</feature>
<dbReference type="AlphaFoldDB" id="A0A151HIF2"/>
<feature type="chain" id="PRO_5007581669" evidence="1">
    <location>
        <begin position="26"/>
        <end position="103"/>
    </location>
</feature>
<reference evidence="3" key="1">
    <citation type="submission" date="2016-03" db="EMBL/GenBank/DDBJ databases">
        <authorList>
            <person name="Sibley D."/>
            <person name="Venepally P."/>
            <person name="Karamycheva S."/>
            <person name="Hadjithomas M."/>
            <person name="Khan A."/>
            <person name="Brunk B."/>
            <person name="Roos D."/>
            <person name="Caler E."/>
            <person name="Lorenzi H."/>
        </authorList>
    </citation>
    <scope>NUCLEOTIDE SEQUENCE [LARGE SCALE GENOMIC DNA]</scope>
    <source>
        <strain evidence="3">TgCatPRC2</strain>
    </source>
</reference>
<dbReference type="Proteomes" id="UP000075225">
    <property type="component" value="Unassembled WGS sequence"/>
</dbReference>